<evidence type="ECO:0000313" key="3">
    <source>
        <dbReference type="Proteomes" id="UP000700596"/>
    </source>
</evidence>
<evidence type="ECO:0000256" key="1">
    <source>
        <dbReference type="SAM" id="SignalP"/>
    </source>
</evidence>
<proteinExistence type="predicted"/>
<reference evidence="2" key="1">
    <citation type="journal article" date="2021" name="Nat. Commun.">
        <title>Genetic determinants of endophytism in the Arabidopsis root mycobiome.</title>
        <authorList>
            <person name="Mesny F."/>
            <person name="Miyauchi S."/>
            <person name="Thiergart T."/>
            <person name="Pickel B."/>
            <person name="Atanasova L."/>
            <person name="Karlsson M."/>
            <person name="Huettel B."/>
            <person name="Barry K.W."/>
            <person name="Haridas S."/>
            <person name="Chen C."/>
            <person name="Bauer D."/>
            <person name="Andreopoulos W."/>
            <person name="Pangilinan J."/>
            <person name="LaButti K."/>
            <person name="Riley R."/>
            <person name="Lipzen A."/>
            <person name="Clum A."/>
            <person name="Drula E."/>
            <person name="Henrissat B."/>
            <person name="Kohler A."/>
            <person name="Grigoriev I.V."/>
            <person name="Martin F.M."/>
            <person name="Hacquard S."/>
        </authorList>
    </citation>
    <scope>NUCLEOTIDE SEQUENCE</scope>
    <source>
        <strain evidence="2">MPI-CAGE-CH-0243</strain>
    </source>
</reference>
<organism evidence="2 3">
    <name type="scientific">Dendryphion nanum</name>
    <dbReference type="NCBI Taxonomy" id="256645"/>
    <lineage>
        <taxon>Eukaryota</taxon>
        <taxon>Fungi</taxon>
        <taxon>Dikarya</taxon>
        <taxon>Ascomycota</taxon>
        <taxon>Pezizomycotina</taxon>
        <taxon>Dothideomycetes</taxon>
        <taxon>Pleosporomycetidae</taxon>
        <taxon>Pleosporales</taxon>
        <taxon>Torulaceae</taxon>
        <taxon>Dendryphion</taxon>
    </lineage>
</organism>
<dbReference type="EMBL" id="JAGMWT010000033">
    <property type="protein sequence ID" value="KAH7109258.1"/>
    <property type="molecule type" value="Genomic_DNA"/>
</dbReference>
<dbReference type="OrthoDB" id="3797426at2759"/>
<protein>
    <submittedName>
        <fullName evidence="2">Uncharacterized protein</fullName>
    </submittedName>
</protein>
<keyword evidence="3" id="KW-1185">Reference proteome</keyword>
<name>A0A9P9CY89_9PLEO</name>
<dbReference type="AlphaFoldDB" id="A0A9P9CY89"/>
<keyword evidence="1" id="KW-0732">Signal</keyword>
<dbReference type="Proteomes" id="UP000700596">
    <property type="component" value="Unassembled WGS sequence"/>
</dbReference>
<feature type="signal peptide" evidence="1">
    <location>
        <begin position="1"/>
        <end position="22"/>
    </location>
</feature>
<sequence>MDTTTITALFTLLTTLIGLAFASPLTARDALFPRQRDPASCRSTRLITEATYNWGVSGFCSNFLPTDANPNPAKTITTKEPLIFTMVLPAYDKPATQMDWVYKIAVGTGNYANKAFITHSVDYETCQRKMKEVLSEGKLGDDYCVVDGTEDVLFKGGKLEEVLEGVSANKEWKGKVRFESYIKGTKPDEEMVLFD</sequence>
<feature type="chain" id="PRO_5040201335" evidence="1">
    <location>
        <begin position="23"/>
        <end position="195"/>
    </location>
</feature>
<comment type="caution">
    <text evidence="2">The sequence shown here is derived from an EMBL/GenBank/DDBJ whole genome shotgun (WGS) entry which is preliminary data.</text>
</comment>
<gene>
    <name evidence="2" type="ORF">B0J11DRAFT_512915</name>
</gene>
<accession>A0A9P9CY89</accession>
<evidence type="ECO:0000313" key="2">
    <source>
        <dbReference type="EMBL" id="KAH7109258.1"/>
    </source>
</evidence>